<feature type="repeat" description="PPR" evidence="4">
    <location>
        <begin position="273"/>
        <end position="307"/>
    </location>
</feature>
<organism evidence="7 8">
    <name type="scientific">Symbiodinium natans</name>
    <dbReference type="NCBI Taxonomy" id="878477"/>
    <lineage>
        <taxon>Eukaryota</taxon>
        <taxon>Sar</taxon>
        <taxon>Alveolata</taxon>
        <taxon>Dinophyceae</taxon>
        <taxon>Suessiales</taxon>
        <taxon>Symbiodiniaceae</taxon>
        <taxon>Symbiodinium</taxon>
    </lineage>
</organism>
<dbReference type="InterPro" id="IPR053943">
    <property type="entry name" value="RlmKL-like_Mtase_CS"/>
</dbReference>
<sequence>MNTHARQGDVQGATCLFEGLQRSALQPDVVSYNCLLNACAKASDAASAEAWMQKLEGSPLDATEVSHGSLLDAWARQGDLAAAQRSFTRMQSQRLSPGLRCFTSLINAAAEAGDLSAAECYMEQLESDGHTADDRSYGAMLKAAAAAGSPRSAEKWFSRMRTSRVPINIVAFSSLLNAFAEAGDPAGAELWFDEGLALHLHPDAVCYGAVLKAWAKKADLDGTERWMNRAIASGQRLNSQIFNIVLHSCAQAGEADKADGWLQQMKQRGLACDAVTLSSLATANAKQGRFMGAEECLQEMGEQRLTPSLVVLNSVISACSEAGELQRAEEWLERATDMNLQPDVMSYNGVINACARCGCASRAESWLQEMDGRSIQADVVTFNSLINACAEAGQAEQAGRLFMAMRSRGFEPTLVSTGSLLKAFARNGDADLADQWLQEMSEDGLPIPEELQPRIKSDSPARTGSPLRKALYRFRGHGEARLVEQLQRSLEAQWLYGYPRASPDSPQLTHGTYQYLSGMQPKTVRGMLDVVPDAKLILDPFCGSGAVLIEALAAGKEAIGCDANPLAIFVTYHHCDLGQPDLHQVEVLAREVADGPCGPCDWQQLQQRIELLPPSAERDALFFAYAVGFNISSAKESEASGERVRAYFMSTARRYCARVESLRASMEGPPKATLFNGDMRELALATPADAILTSPPYPGVYNFLPQNQSGTNPAEAAALHGVALNAAVRGYDAAFQPSAPEIGARCTWASDSMTAFSETWQRQQEQWLRSARGCLKPGGTATLMIGDGDSSVENGFDNLASTLAAAEAVGFEAMGWATIEPVADEAHRYTCLSYIRSRHVTEESEVYSFGIVLLELLINRPPALASAHGDMVFPILEAVQPYVGGAHGRLMQCLDPSAVWPRQVAEEFGDLALGCLDPVTARRPGFNSVVKSLARLATLRPRGSFAVQVEEGSLEKGGSSPSDGSASPEGKTTVGFGWSSWWH</sequence>
<keyword evidence="8" id="KW-1185">Reference proteome</keyword>
<dbReference type="GO" id="GO:0032259">
    <property type="term" value="P:methylation"/>
    <property type="evidence" value="ECO:0007669"/>
    <property type="project" value="UniProtKB-KW"/>
</dbReference>
<feature type="repeat" description="PPR" evidence="4">
    <location>
        <begin position="413"/>
        <end position="447"/>
    </location>
</feature>
<dbReference type="GO" id="GO:0008168">
    <property type="term" value="F:methyltransferase activity"/>
    <property type="evidence" value="ECO:0007669"/>
    <property type="project" value="UniProtKB-KW"/>
</dbReference>
<evidence type="ECO:0000313" key="7">
    <source>
        <dbReference type="EMBL" id="CAE7436823.1"/>
    </source>
</evidence>
<feature type="region of interest" description="Disordered" evidence="5">
    <location>
        <begin position="950"/>
        <end position="983"/>
    </location>
</feature>
<dbReference type="NCBIfam" id="TIGR00756">
    <property type="entry name" value="PPR"/>
    <property type="match status" value="4"/>
</dbReference>
<feature type="repeat" description="PPR" evidence="4">
    <location>
        <begin position="238"/>
        <end position="272"/>
    </location>
</feature>
<feature type="repeat" description="PPR" evidence="4">
    <location>
        <begin position="63"/>
        <end position="97"/>
    </location>
</feature>
<keyword evidence="2" id="KW-0808">Transferase</keyword>
<dbReference type="CDD" id="cd02440">
    <property type="entry name" value="AdoMet_MTases"/>
    <property type="match status" value="1"/>
</dbReference>
<proteinExistence type="predicted"/>
<dbReference type="PROSITE" id="PS51375">
    <property type="entry name" value="PPR"/>
    <property type="match status" value="8"/>
</dbReference>
<evidence type="ECO:0000256" key="2">
    <source>
        <dbReference type="ARBA" id="ARBA00022679"/>
    </source>
</evidence>
<feature type="repeat" description="PPR" evidence="4">
    <location>
        <begin position="343"/>
        <end position="377"/>
    </location>
</feature>
<gene>
    <name evidence="7" type="ORF">SNAT2548_LOCUS23738</name>
</gene>
<comment type="caution">
    <text evidence="7">The sequence shown here is derived from an EMBL/GenBank/DDBJ whole genome shotgun (WGS) entry which is preliminary data.</text>
</comment>
<evidence type="ECO:0000313" key="8">
    <source>
        <dbReference type="Proteomes" id="UP000604046"/>
    </source>
</evidence>
<dbReference type="Gene3D" id="3.40.50.150">
    <property type="entry name" value="Vaccinia Virus protein VP39"/>
    <property type="match status" value="1"/>
</dbReference>
<dbReference type="Gene3D" id="1.25.40.10">
    <property type="entry name" value="Tetratricopeptide repeat domain"/>
    <property type="match status" value="3"/>
</dbReference>
<evidence type="ECO:0000256" key="3">
    <source>
        <dbReference type="ARBA" id="ARBA00022737"/>
    </source>
</evidence>
<dbReference type="PROSITE" id="PS01261">
    <property type="entry name" value="UPF0020"/>
    <property type="match status" value="1"/>
</dbReference>
<keyword evidence="3" id="KW-0677">Repeat</keyword>
<feature type="domain" description="PROP1-like PPR" evidence="6">
    <location>
        <begin position="211"/>
        <end position="368"/>
    </location>
</feature>
<dbReference type="InterPro" id="IPR033443">
    <property type="entry name" value="PROP1-like_PPR_dom"/>
</dbReference>
<dbReference type="Pfam" id="PF01535">
    <property type="entry name" value="PPR"/>
    <property type="match status" value="1"/>
</dbReference>
<keyword evidence="1" id="KW-0489">Methyltransferase</keyword>
<evidence type="ECO:0000256" key="1">
    <source>
        <dbReference type="ARBA" id="ARBA00022603"/>
    </source>
</evidence>
<dbReference type="Pfam" id="PF13041">
    <property type="entry name" value="PPR_2"/>
    <property type="match status" value="1"/>
</dbReference>
<dbReference type="InterPro" id="IPR051222">
    <property type="entry name" value="PPR/CCM1_RNA-binding"/>
</dbReference>
<reference evidence="7" key="1">
    <citation type="submission" date="2021-02" db="EMBL/GenBank/DDBJ databases">
        <authorList>
            <person name="Dougan E. K."/>
            <person name="Rhodes N."/>
            <person name="Thang M."/>
            <person name="Chan C."/>
        </authorList>
    </citation>
    <scope>NUCLEOTIDE SEQUENCE</scope>
</reference>
<feature type="repeat" description="PPR" evidence="4">
    <location>
        <begin position="378"/>
        <end position="412"/>
    </location>
</feature>
<accession>A0A812RE66</accession>
<dbReference type="EMBL" id="CAJNDS010002332">
    <property type="protein sequence ID" value="CAE7436823.1"/>
    <property type="molecule type" value="Genomic_DNA"/>
</dbReference>
<dbReference type="AlphaFoldDB" id="A0A812RE66"/>
<evidence type="ECO:0000256" key="5">
    <source>
        <dbReference type="SAM" id="MobiDB-lite"/>
    </source>
</evidence>
<feature type="repeat" description="PPR" evidence="4">
    <location>
        <begin position="133"/>
        <end position="167"/>
    </location>
</feature>
<dbReference type="InterPro" id="IPR029063">
    <property type="entry name" value="SAM-dependent_MTases_sf"/>
</dbReference>
<dbReference type="InterPro" id="IPR011009">
    <property type="entry name" value="Kinase-like_dom_sf"/>
</dbReference>
<dbReference type="PANTHER" id="PTHR47942:SF63">
    <property type="entry name" value="PENTATRICOPEPTIDE REPEAT-CONTAINING PROTEIN"/>
    <property type="match status" value="1"/>
</dbReference>
<dbReference type="Pfam" id="PF17177">
    <property type="entry name" value="PPR_long"/>
    <property type="match status" value="2"/>
</dbReference>
<dbReference type="Gene3D" id="1.10.510.10">
    <property type="entry name" value="Transferase(Phosphotransferase) domain 1"/>
    <property type="match status" value="1"/>
</dbReference>
<dbReference type="OrthoDB" id="409018at2759"/>
<evidence type="ECO:0000259" key="6">
    <source>
        <dbReference type="Pfam" id="PF17177"/>
    </source>
</evidence>
<dbReference type="PANTHER" id="PTHR47942">
    <property type="entry name" value="TETRATRICOPEPTIDE REPEAT (TPR)-LIKE SUPERFAMILY PROTEIN-RELATED"/>
    <property type="match status" value="1"/>
</dbReference>
<feature type="domain" description="PROP1-like PPR" evidence="6">
    <location>
        <begin position="2"/>
        <end position="160"/>
    </location>
</feature>
<evidence type="ECO:0000256" key="4">
    <source>
        <dbReference type="PROSITE-ProRule" id="PRU00708"/>
    </source>
</evidence>
<feature type="compositionally biased region" description="Low complexity" evidence="5">
    <location>
        <begin position="957"/>
        <end position="970"/>
    </location>
</feature>
<dbReference type="InterPro" id="IPR011990">
    <property type="entry name" value="TPR-like_helical_dom_sf"/>
</dbReference>
<feature type="repeat" description="PPR" evidence="4">
    <location>
        <begin position="308"/>
        <end position="342"/>
    </location>
</feature>
<name>A0A812RE66_9DINO</name>
<dbReference type="InterPro" id="IPR002885">
    <property type="entry name" value="PPR_rpt"/>
</dbReference>
<dbReference type="SUPFAM" id="SSF53335">
    <property type="entry name" value="S-adenosyl-L-methionine-dependent methyltransferases"/>
    <property type="match status" value="1"/>
</dbReference>
<dbReference type="Proteomes" id="UP000604046">
    <property type="component" value="Unassembled WGS sequence"/>
</dbReference>
<dbReference type="SUPFAM" id="SSF56112">
    <property type="entry name" value="Protein kinase-like (PK-like)"/>
    <property type="match status" value="1"/>
</dbReference>
<protein>
    <recommendedName>
        <fullName evidence="6">PROP1-like PPR domain-containing protein</fullName>
    </recommendedName>
</protein>